<dbReference type="InterPro" id="IPR004888">
    <property type="entry name" value="Glycoside_hydrolase_63"/>
</dbReference>
<dbReference type="GO" id="GO:0004573">
    <property type="term" value="F:Glc3Man9GlcNAc2 oligosaccharide glucosidase activity"/>
    <property type="evidence" value="ECO:0007669"/>
    <property type="project" value="InterPro"/>
</dbReference>
<feature type="compositionally biased region" description="Basic and acidic residues" evidence="1">
    <location>
        <begin position="8"/>
        <end position="48"/>
    </location>
</feature>
<dbReference type="PANTHER" id="PTHR10412">
    <property type="entry name" value="MANNOSYL-OLIGOSACCHARIDE GLUCOSIDASE"/>
    <property type="match status" value="1"/>
</dbReference>
<dbReference type="Proteomes" id="UP000507470">
    <property type="component" value="Unassembled WGS sequence"/>
</dbReference>
<dbReference type="GO" id="GO:0009311">
    <property type="term" value="P:oligosaccharide metabolic process"/>
    <property type="evidence" value="ECO:0007669"/>
    <property type="project" value="InterPro"/>
</dbReference>
<dbReference type="OrthoDB" id="10337343at2759"/>
<sequence length="1420" mass="161117">MSTKRKHEGPDQQEPKRKHVEEPDQQEPKRKHTEVPDQQEPKRNHVEEPDQQGLTRKNAEVPDLQELKRKHTEVPGQQEPVREKVLDHIYGNKFWGPYLSERQWCTVREETLGNCWDSTSYEKITHDSYRWGEDGIFGLSDEQQKLCMGLTLWNGKDSVVKERFFGLTGPQGNHGEDVKELYFYLDNDPDHRYMKALYLYPQTEFPYTELIEQNKGRSPGQPEYEILDTDVFDDGHWQIMVEYTKPENDTILCRYTVTNISTEVQTLNLSPKFWFRHDHDAKHMTDVSCFQVKGDESVVSVSYQLGEFCVNFPSTSSGQSPDIQLKRNHCNTKPDCCYATYKLEVKPGGEDIIEWELLPVGKPSYFDNSSNVIQEWKNKAETFYNSLYDCRWSDLEKAVAKGAWGGLLWNKQFYYYDVDEWYHRGQAMKNKVKTVKPGNWDVMERNIKWRKHFKAKDILSVPDKWEFPWFATWDTCLQMIPLCRLDPDFAKHQLRLMLSERYMSPEGQLPGCEFNFDDNNPPIHAWASLKVFQMTGGTDLNFLFNSYCKLQKNYNWWITNLQCSDRYIFHGGFLGLDNISVVDRGCPPEGYTIKQARNINNFFIDLSWFIKQQADATAWMALFALSMVQIGIELTRHNFPSPGDIQKDLIKYLKDFLHISHQLNKDIDNGGMWNPEMTFYNDVLVDQFTEQYIPIQVRSLVGLLPLVACGTVNFSGIRCTEELKQALQTDSIHLVVIVNFSGIRCTEELKQVLQTDSIHVCGVIKVRSLVGLLPLVACGTVNFSGIRCTEELKQALQTDSIHVCDITCGTVNFSGIGCTEEFKQVLQTDSIHVCGVIKVRSLVGLLPLVACGTVNFSGIGCTEELKQVLQTDSIHVCGVIKVRSLVGGIRCTEELKQVLQADSIHVCGVIKVRSLVGLLPLVACGTVNFSGIRCTEELKQVLQTDSIHVCGVIIVRSLVGLLPLVACGTVNFSGIRCTEELKQALQTDSIHVCGVIIVRSLVWLLPLVACGTVNFSGIGCTEELKQVLQTDSIHVCGVIKVRSLVGLLPLVACGTVNFSGIGCTEELKQALQTDSIHIMKKSEDSTYFLTCVPLECLRNLLEVLFDEEEFLSKFGIRSLSKIHSKDYILTLPVRKKTTENPETFALTANYTLHYAPGEADSKIMGGNSNWRGPIWMCANYILLDALEKIDSGLGSRLTMQHPAHKSYISLDLAVKDVCKRLVSMFLPDSSGARPLHGDYKQFTQDSWKDLILYYEYFHADSGRGCGARKKTTENPETFALTANYTLHYAPGEADSKLMGGNSNWRGPIWMCANYILLDASEKIDSGLGSRLTMQHPAHKSYTSLDLAVKDVCKRLVSIFRPDFSGARPLHGDYKQFTQDSWKDLILYYEYFHADSGRGCGASHQTGWTALITEILYKLYS</sequence>
<feature type="region of interest" description="Disordered" evidence="1">
    <location>
        <begin position="1"/>
        <end position="80"/>
    </location>
</feature>
<dbReference type="InterPro" id="IPR008928">
    <property type="entry name" value="6-hairpin_glycosidase_sf"/>
</dbReference>
<evidence type="ECO:0000256" key="1">
    <source>
        <dbReference type="SAM" id="MobiDB-lite"/>
    </source>
</evidence>
<dbReference type="EMBL" id="CACVKT020010231">
    <property type="protein sequence ID" value="CAC5425326.1"/>
    <property type="molecule type" value="Genomic_DNA"/>
</dbReference>
<dbReference type="Gene3D" id="1.50.10.10">
    <property type="match status" value="3"/>
</dbReference>
<keyword evidence="4" id="KW-1185">Reference proteome</keyword>
<accession>A0A6J8F083</accession>
<dbReference type="Pfam" id="PF22422">
    <property type="entry name" value="MGH1-like_GH"/>
    <property type="match status" value="1"/>
</dbReference>
<evidence type="ECO:0000259" key="2">
    <source>
        <dbReference type="Pfam" id="PF22422"/>
    </source>
</evidence>
<dbReference type="SUPFAM" id="SSF48208">
    <property type="entry name" value="Six-hairpin glycosidases"/>
    <property type="match status" value="3"/>
</dbReference>
<evidence type="ECO:0000313" key="4">
    <source>
        <dbReference type="Proteomes" id="UP000507470"/>
    </source>
</evidence>
<organism evidence="3 4">
    <name type="scientific">Mytilus coruscus</name>
    <name type="common">Sea mussel</name>
    <dbReference type="NCBI Taxonomy" id="42192"/>
    <lineage>
        <taxon>Eukaryota</taxon>
        <taxon>Metazoa</taxon>
        <taxon>Spiralia</taxon>
        <taxon>Lophotrochozoa</taxon>
        <taxon>Mollusca</taxon>
        <taxon>Bivalvia</taxon>
        <taxon>Autobranchia</taxon>
        <taxon>Pteriomorphia</taxon>
        <taxon>Mytilida</taxon>
        <taxon>Mytiloidea</taxon>
        <taxon>Mytilidae</taxon>
        <taxon>Mytilinae</taxon>
        <taxon>Mytilus</taxon>
    </lineage>
</organism>
<dbReference type="InterPro" id="IPR012341">
    <property type="entry name" value="6hp_glycosidase-like_sf"/>
</dbReference>
<feature type="domain" description="Mannosylglycerate hydrolase MGH1-like glycoside hydrolase" evidence="2">
    <location>
        <begin position="468"/>
        <end position="561"/>
    </location>
</feature>
<gene>
    <name evidence="3" type="ORF">MCOR_57162</name>
</gene>
<dbReference type="PANTHER" id="PTHR10412:SF10">
    <property type="entry name" value="GLYCOSYL HYDROLASE FAMILY 63 C-TERMINAL DOMAIN-CONTAINING PROTEIN"/>
    <property type="match status" value="1"/>
</dbReference>
<dbReference type="InterPro" id="IPR054491">
    <property type="entry name" value="MGH1-like_GH"/>
</dbReference>
<reference evidence="3 4" key="1">
    <citation type="submission" date="2020-06" db="EMBL/GenBank/DDBJ databases">
        <authorList>
            <person name="Li R."/>
            <person name="Bekaert M."/>
        </authorList>
    </citation>
    <scope>NUCLEOTIDE SEQUENCE [LARGE SCALE GENOMIC DNA]</scope>
    <source>
        <strain evidence="4">wild</strain>
    </source>
</reference>
<proteinExistence type="predicted"/>
<evidence type="ECO:0000313" key="3">
    <source>
        <dbReference type="EMBL" id="CAC5425326.1"/>
    </source>
</evidence>
<protein>
    <submittedName>
        <fullName evidence="3">Uncharacterized protein YMR196W</fullName>
    </submittedName>
</protein>
<name>A0A6J8F083_MYTCO</name>